<dbReference type="PROSITE" id="PS50002">
    <property type="entry name" value="SH3"/>
    <property type="match status" value="1"/>
</dbReference>
<sequence length="376" mass="39872">FLRISVRALDFRLSSSHTHSHHTLFRPIHTSLKILIRQPGRPPPRSGFGGQIGAELTDFVVILNNKEAVKTFSHGGSVTLGGNLSGELPSLRLIGEVMSVFVTGAVKDRKLGLTCGHIISSNVSPVPTCPLTTLCFPHAVAAGPVGRNAEAGGSATFKHVAAIYSKTKGLFAGVSIEGSVIVERNDANAKFYGQEVTAKDLLNGSVPQPPQADMLYRALNAKLGRLGSTANMYTPGEDQPDGQGGGKPFPPPSYPASQRASYQQPPVQIPVEAEPLKRNIVHGRPVPPPPPMKPRKDPTATALYDFTGEQDGDLTFRKGDIIVVTKKSESTNDWWTGRANGREGSVLPCELRPAQQLGAPDAISCTDPGGLAKASG</sequence>
<dbReference type="EMBL" id="RBNJ01011349">
    <property type="protein sequence ID" value="RUS26040.1"/>
    <property type="molecule type" value="Genomic_DNA"/>
</dbReference>
<dbReference type="InterPro" id="IPR007461">
    <property type="entry name" value="Ysc84_actin-binding"/>
</dbReference>
<dbReference type="AlphaFoldDB" id="A0A433Q8D3"/>
<dbReference type="SUPFAM" id="SSF50044">
    <property type="entry name" value="SH3-domain"/>
    <property type="match status" value="1"/>
</dbReference>
<comment type="caution">
    <text evidence="5">The sequence shown here is derived from an EMBL/GenBank/DDBJ whole genome shotgun (WGS) entry which is preliminary data.</text>
</comment>
<dbReference type="GO" id="GO:0051666">
    <property type="term" value="P:actin cortical patch localization"/>
    <property type="evidence" value="ECO:0007669"/>
    <property type="project" value="UniProtKB-ARBA"/>
</dbReference>
<evidence type="ECO:0000256" key="1">
    <source>
        <dbReference type="ARBA" id="ARBA00022443"/>
    </source>
</evidence>
<evidence type="ECO:0000313" key="6">
    <source>
        <dbReference type="Proteomes" id="UP000274822"/>
    </source>
</evidence>
<dbReference type="FunFam" id="2.30.30.40:FF:000100">
    <property type="entry name" value="SH3 domain-containing YSC84-like protein 1"/>
    <property type="match status" value="1"/>
</dbReference>
<accession>A0A433Q8D3</accession>
<dbReference type="SMART" id="SM00326">
    <property type="entry name" value="SH3"/>
    <property type="match status" value="1"/>
</dbReference>
<dbReference type="PANTHER" id="PTHR15629">
    <property type="entry name" value="SH3YL1 PROTEIN"/>
    <property type="match status" value="1"/>
</dbReference>
<dbReference type="InterPro" id="IPR051702">
    <property type="entry name" value="SH3_domain_YSC84-like"/>
</dbReference>
<dbReference type="Gene3D" id="2.30.30.40">
    <property type="entry name" value="SH3 Domains"/>
    <property type="match status" value="1"/>
</dbReference>
<name>A0A433Q8D3_9FUNG</name>
<keyword evidence="1 2" id="KW-0728">SH3 domain</keyword>
<feature type="compositionally biased region" description="Polar residues" evidence="3">
    <location>
        <begin position="255"/>
        <end position="266"/>
    </location>
</feature>
<feature type="region of interest" description="Disordered" evidence="3">
    <location>
        <begin position="229"/>
        <end position="299"/>
    </location>
</feature>
<dbReference type="PANTHER" id="PTHR15629:SF2">
    <property type="entry name" value="SH3 DOMAIN-CONTAINING YSC84-LIKE PROTEIN 1"/>
    <property type="match status" value="1"/>
</dbReference>
<feature type="non-terminal residue" evidence="5">
    <location>
        <position position="1"/>
    </location>
</feature>
<evidence type="ECO:0000256" key="2">
    <source>
        <dbReference type="PROSITE-ProRule" id="PRU00192"/>
    </source>
</evidence>
<organism evidence="5 6">
    <name type="scientific">Jimgerdemannia flammicorona</name>
    <dbReference type="NCBI Taxonomy" id="994334"/>
    <lineage>
        <taxon>Eukaryota</taxon>
        <taxon>Fungi</taxon>
        <taxon>Fungi incertae sedis</taxon>
        <taxon>Mucoromycota</taxon>
        <taxon>Mucoromycotina</taxon>
        <taxon>Endogonomycetes</taxon>
        <taxon>Endogonales</taxon>
        <taxon>Endogonaceae</taxon>
        <taxon>Jimgerdemannia</taxon>
    </lineage>
</organism>
<evidence type="ECO:0000256" key="3">
    <source>
        <dbReference type="SAM" id="MobiDB-lite"/>
    </source>
</evidence>
<protein>
    <recommendedName>
        <fullName evidence="4">SH3 domain-containing protein</fullName>
    </recommendedName>
</protein>
<dbReference type="GO" id="GO:0035091">
    <property type="term" value="F:phosphatidylinositol binding"/>
    <property type="evidence" value="ECO:0007669"/>
    <property type="project" value="TreeGrafter"/>
</dbReference>
<evidence type="ECO:0000313" key="5">
    <source>
        <dbReference type="EMBL" id="RUS26040.1"/>
    </source>
</evidence>
<dbReference type="Pfam" id="PF04366">
    <property type="entry name" value="Ysc84"/>
    <property type="match status" value="2"/>
</dbReference>
<feature type="region of interest" description="Disordered" evidence="3">
    <location>
        <begin position="357"/>
        <end position="376"/>
    </location>
</feature>
<dbReference type="InterPro" id="IPR036028">
    <property type="entry name" value="SH3-like_dom_sf"/>
</dbReference>
<dbReference type="Pfam" id="PF00018">
    <property type="entry name" value="SH3_1"/>
    <property type="match status" value="1"/>
</dbReference>
<evidence type="ECO:0000259" key="4">
    <source>
        <dbReference type="PROSITE" id="PS50002"/>
    </source>
</evidence>
<feature type="domain" description="SH3" evidence="4">
    <location>
        <begin position="295"/>
        <end position="356"/>
    </location>
</feature>
<dbReference type="InterPro" id="IPR001452">
    <property type="entry name" value="SH3_domain"/>
</dbReference>
<proteinExistence type="predicted"/>
<feature type="non-terminal residue" evidence="5">
    <location>
        <position position="376"/>
    </location>
</feature>
<dbReference type="PRINTS" id="PR00452">
    <property type="entry name" value="SH3DOMAIN"/>
</dbReference>
<reference evidence="5 6" key="1">
    <citation type="journal article" date="2018" name="New Phytol.">
        <title>Phylogenomics of Endogonaceae and evolution of mycorrhizas within Mucoromycota.</title>
        <authorList>
            <person name="Chang Y."/>
            <person name="Desiro A."/>
            <person name="Na H."/>
            <person name="Sandor L."/>
            <person name="Lipzen A."/>
            <person name="Clum A."/>
            <person name="Barry K."/>
            <person name="Grigoriev I.V."/>
            <person name="Martin F.M."/>
            <person name="Stajich J.E."/>
            <person name="Smith M.E."/>
            <person name="Bonito G."/>
            <person name="Spatafora J.W."/>
        </authorList>
    </citation>
    <scope>NUCLEOTIDE SEQUENCE [LARGE SCALE GENOMIC DNA]</scope>
    <source>
        <strain evidence="5 6">AD002</strain>
    </source>
</reference>
<keyword evidence="6" id="KW-1185">Reference proteome</keyword>
<gene>
    <name evidence="5" type="ORF">BC938DRAFT_471303</name>
</gene>
<dbReference type="Proteomes" id="UP000274822">
    <property type="component" value="Unassembled WGS sequence"/>
</dbReference>